<evidence type="ECO:0000256" key="2">
    <source>
        <dbReference type="SAM" id="Phobius"/>
    </source>
</evidence>
<keyword evidence="2" id="KW-1133">Transmembrane helix</keyword>
<evidence type="ECO:0000256" key="1">
    <source>
        <dbReference type="SAM" id="MobiDB-lite"/>
    </source>
</evidence>
<dbReference type="AlphaFoldDB" id="A0A0P1AD11"/>
<keyword evidence="2" id="KW-0812">Transmembrane</keyword>
<evidence type="ECO:0000313" key="4">
    <source>
        <dbReference type="Proteomes" id="UP000054928"/>
    </source>
</evidence>
<protein>
    <submittedName>
        <fullName evidence="3">Uncharacterized protein</fullName>
    </submittedName>
</protein>
<name>A0A0P1AD11_PLAHL</name>
<dbReference type="EMBL" id="CCYD01000322">
    <property type="protein sequence ID" value="CEG38810.1"/>
    <property type="molecule type" value="Genomic_DNA"/>
</dbReference>
<dbReference type="Proteomes" id="UP000054928">
    <property type="component" value="Unassembled WGS sequence"/>
</dbReference>
<organism evidence="3 4">
    <name type="scientific">Plasmopara halstedii</name>
    <name type="common">Downy mildew of sunflower</name>
    <dbReference type="NCBI Taxonomy" id="4781"/>
    <lineage>
        <taxon>Eukaryota</taxon>
        <taxon>Sar</taxon>
        <taxon>Stramenopiles</taxon>
        <taxon>Oomycota</taxon>
        <taxon>Peronosporomycetes</taxon>
        <taxon>Peronosporales</taxon>
        <taxon>Peronosporaceae</taxon>
        <taxon>Plasmopara</taxon>
    </lineage>
</organism>
<feature type="region of interest" description="Disordered" evidence="1">
    <location>
        <begin position="154"/>
        <end position="182"/>
    </location>
</feature>
<dbReference type="GeneID" id="36403917"/>
<dbReference type="RefSeq" id="XP_024575179.1">
    <property type="nucleotide sequence ID" value="XM_024724287.1"/>
</dbReference>
<keyword evidence="2" id="KW-0472">Membrane</keyword>
<keyword evidence="4" id="KW-1185">Reference proteome</keyword>
<sequence>MWLSCSGEACTGKVVLSQPLPCDGSVGPTSSLIVGVTVASSTHSNYVSVGSMAAPNFSIADTSGLEPESSKFTLTTDTFCATSEIYLNATTQGSDVDSGVIEVSRINSSTNGTVVVELMSPLSIGLAGKSFQLSLSQCGVSTKRSFIIGFDSNSSSTSLERSQEDVAAKSRGSVSTQEAGADSGLSGGIIVAIIIPSVALAGFIFEYIYHTRRQPKPLAEESSNDSPRNV</sequence>
<dbReference type="OrthoDB" id="77273at2759"/>
<reference evidence="4" key="1">
    <citation type="submission" date="2014-09" db="EMBL/GenBank/DDBJ databases">
        <authorList>
            <person name="Sharma Rahul"/>
            <person name="Thines Marco"/>
        </authorList>
    </citation>
    <scope>NUCLEOTIDE SEQUENCE [LARGE SCALE GENOMIC DNA]</scope>
</reference>
<evidence type="ECO:0000313" key="3">
    <source>
        <dbReference type="EMBL" id="CEG38810.1"/>
    </source>
</evidence>
<proteinExistence type="predicted"/>
<feature type="transmembrane region" description="Helical" evidence="2">
    <location>
        <begin position="185"/>
        <end position="209"/>
    </location>
</feature>
<accession>A0A0P1AD11</accession>